<dbReference type="RefSeq" id="WP_035472413.1">
    <property type="nucleotide sequence ID" value="NZ_JRGF01000003.1"/>
</dbReference>
<evidence type="ECO:0000313" key="3">
    <source>
        <dbReference type="Proteomes" id="UP000030889"/>
    </source>
</evidence>
<evidence type="ECO:0000256" key="1">
    <source>
        <dbReference type="SAM" id="SignalP"/>
    </source>
</evidence>
<protein>
    <recommendedName>
        <fullName evidence="4">Glutamine cyclotransferase</fullName>
    </recommendedName>
</protein>
<dbReference type="Pfam" id="PF05096">
    <property type="entry name" value="Glu_cyclase_2"/>
    <property type="match status" value="1"/>
</dbReference>
<comment type="caution">
    <text evidence="2">The sequence shown here is derived from an EMBL/GenBank/DDBJ whole genome shotgun (WGS) entry which is preliminary data.</text>
</comment>
<gene>
    <name evidence="2" type="ORF">LG35_03530</name>
</gene>
<dbReference type="PANTHER" id="PTHR31270">
    <property type="entry name" value="GLUTAMINYL-PEPTIDE CYCLOTRANSFERASE"/>
    <property type="match status" value="1"/>
</dbReference>
<dbReference type="PROSITE" id="PS51257">
    <property type="entry name" value="PROKAR_LIPOPROTEIN"/>
    <property type="match status" value="1"/>
</dbReference>
<name>A0ABR4YKT2_9BACT</name>
<dbReference type="InterPro" id="IPR007788">
    <property type="entry name" value="QCT"/>
</dbReference>
<dbReference type="InterPro" id="IPR015943">
    <property type="entry name" value="WD40/YVTN_repeat-like_dom_sf"/>
</dbReference>
<dbReference type="EMBL" id="JRGF01000003">
    <property type="protein sequence ID" value="KHE42671.1"/>
    <property type="molecule type" value="Genomic_DNA"/>
</dbReference>
<accession>A0ABR4YKT2</accession>
<dbReference type="Gene3D" id="2.130.10.10">
    <property type="entry name" value="YVTN repeat-like/Quinoprotein amine dehydrogenase"/>
    <property type="match status" value="1"/>
</dbReference>
<feature type="chain" id="PRO_5046034024" description="Glutamine cyclotransferase" evidence="1">
    <location>
        <begin position="22"/>
        <end position="277"/>
    </location>
</feature>
<evidence type="ECO:0000313" key="2">
    <source>
        <dbReference type="EMBL" id="KHE42671.1"/>
    </source>
</evidence>
<organism evidence="2 3">
    <name type="scientific">Alistipes inops</name>
    <dbReference type="NCBI Taxonomy" id="1501391"/>
    <lineage>
        <taxon>Bacteria</taxon>
        <taxon>Pseudomonadati</taxon>
        <taxon>Bacteroidota</taxon>
        <taxon>Bacteroidia</taxon>
        <taxon>Bacteroidales</taxon>
        <taxon>Rikenellaceae</taxon>
        <taxon>Alistipes</taxon>
    </lineage>
</organism>
<evidence type="ECO:0008006" key="4">
    <source>
        <dbReference type="Google" id="ProtNLM"/>
    </source>
</evidence>
<dbReference type="InterPro" id="IPR011044">
    <property type="entry name" value="Quino_amine_DH_bsu"/>
</dbReference>
<dbReference type="Proteomes" id="UP000030889">
    <property type="component" value="Unassembled WGS sequence"/>
</dbReference>
<feature type="signal peptide" evidence="1">
    <location>
        <begin position="1"/>
        <end position="21"/>
    </location>
</feature>
<keyword evidence="3" id="KW-1185">Reference proteome</keyword>
<sequence>MKRIVVLYVILALAVSCGGRGTAKRAAAAPAAPQAPVSFREPAEYTYRVKAVYPHDTGAYTQGLFWLDGYLYEGTGQNGRSELRRVEPATGRVLQRVGLERKYFGEGIAYLGGKIYQLTWVAGRAFVYDAEDFRPLRSFVYDGEGWGLTTDGEYLYMSDGSDKIYVRDAENFGVVRTLQVTAKGRPVDMLNELEWIEGRIWANLYLYDQVVVIDPQTGEVTGVVDFEGLQEPSDRTPETDVFNGIAYDAASGDIYVTGKNWNKLYKVEIFEKEKGEE</sequence>
<keyword evidence="1" id="KW-0732">Signal</keyword>
<reference evidence="2 3" key="1">
    <citation type="submission" date="2014-09" db="EMBL/GenBank/DDBJ databases">
        <title>Alistipes sp. 627, sp. nov., a novel member of the family Rikenellaceae isolated from human faeces.</title>
        <authorList>
            <person name="Shkoporov A.N."/>
            <person name="Chaplin A.V."/>
            <person name="Motuzova O.V."/>
            <person name="Kafarskaia L.I."/>
            <person name="Khokhlova E.V."/>
            <person name="Efimov B.A."/>
        </authorList>
    </citation>
    <scope>NUCLEOTIDE SEQUENCE [LARGE SCALE GENOMIC DNA]</scope>
    <source>
        <strain evidence="2 3">627</strain>
    </source>
</reference>
<dbReference type="PANTHER" id="PTHR31270:SF1">
    <property type="entry name" value="GLUTAMINYL-PEPTIDE CYCLOTRANSFERASE"/>
    <property type="match status" value="1"/>
</dbReference>
<dbReference type="SUPFAM" id="SSF50969">
    <property type="entry name" value="YVTN repeat-like/Quinoprotein amine dehydrogenase"/>
    <property type="match status" value="1"/>
</dbReference>
<proteinExistence type="predicted"/>